<dbReference type="OrthoDB" id="76105at2759"/>
<name>A0A1J4L2E9_9EUKA</name>
<feature type="region of interest" description="Disordered" evidence="1">
    <location>
        <begin position="388"/>
        <end position="419"/>
    </location>
</feature>
<protein>
    <recommendedName>
        <fullName evidence="4">Leucine Rich Repeat family protein</fullName>
    </recommendedName>
</protein>
<feature type="compositionally biased region" description="Basic residues" evidence="1">
    <location>
        <begin position="409"/>
        <end position="419"/>
    </location>
</feature>
<gene>
    <name evidence="2" type="ORF">TRFO_13444</name>
</gene>
<evidence type="ECO:0000256" key="1">
    <source>
        <dbReference type="SAM" id="MobiDB-lite"/>
    </source>
</evidence>
<feature type="compositionally biased region" description="Low complexity" evidence="1">
    <location>
        <begin position="393"/>
        <end position="407"/>
    </location>
</feature>
<accession>A0A1J4L2E9</accession>
<dbReference type="GeneID" id="94831953"/>
<comment type="caution">
    <text evidence="2">The sequence shown here is derived from an EMBL/GenBank/DDBJ whole genome shotgun (WGS) entry which is preliminary data.</text>
</comment>
<dbReference type="PANTHER" id="PTHR24110">
    <property type="entry name" value="CENTROSOMAL PROTEIN OF 78 KDA"/>
    <property type="match status" value="1"/>
</dbReference>
<organism evidence="2 3">
    <name type="scientific">Tritrichomonas foetus</name>
    <dbReference type="NCBI Taxonomy" id="1144522"/>
    <lineage>
        <taxon>Eukaryota</taxon>
        <taxon>Metamonada</taxon>
        <taxon>Parabasalia</taxon>
        <taxon>Tritrichomonadida</taxon>
        <taxon>Tritrichomonadidae</taxon>
        <taxon>Tritrichomonas</taxon>
    </lineage>
</organism>
<dbReference type="VEuPathDB" id="TrichDB:TRFO_13444"/>
<dbReference type="PANTHER" id="PTHR24110:SF3">
    <property type="entry name" value="CENTROSOMAL PROTEIN OF 78 KDA"/>
    <property type="match status" value="1"/>
</dbReference>
<dbReference type="AlphaFoldDB" id="A0A1J4L2E9"/>
<dbReference type="RefSeq" id="XP_068369254.1">
    <property type="nucleotide sequence ID" value="XM_068497249.1"/>
</dbReference>
<dbReference type="SUPFAM" id="SSF52047">
    <property type="entry name" value="RNI-like"/>
    <property type="match status" value="1"/>
</dbReference>
<dbReference type="Proteomes" id="UP000179807">
    <property type="component" value="Unassembled WGS sequence"/>
</dbReference>
<dbReference type="Gene3D" id="3.80.10.10">
    <property type="entry name" value="Ribonuclease Inhibitor"/>
    <property type="match status" value="1"/>
</dbReference>
<dbReference type="EMBL" id="MLAK01000145">
    <property type="protein sequence ID" value="OHT16118.1"/>
    <property type="molecule type" value="Genomic_DNA"/>
</dbReference>
<dbReference type="InterPro" id="IPR032675">
    <property type="entry name" value="LRR_dom_sf"/>
</dbReference>
<sequence length="419" mass="46640">MKKPQNLNSTELKQIGKIEGECYKFDLSRISNEKFENLLKTINTIGVNKATGFGFNTDLLTKTNQRAQHTEKNGTRGDKLAQKKLHQLPVALSSSVILRKKSAIRDLCSQISKILPKSETLEFLKLRSIPIKVADVELLSQGIFESGTLRTLRFCDVPLGDDGFERLARALRKQSVINLQLRKCKLTDESGQAMRSLLFYHSYVQNEVEWRDSLSKKNAGRHQTPVLCLSNLDLQDNEFTFQYIESIQDPLIDLRIVKVLDLRGNAGISSTVVSNLVKSIPDTTVLTGPSKPIKSPKPQPKLFKSPTYSKSSLSISSPNGSPQSPKSLKEQRLQALETENERLKLLIECLQTGNNVVQLEPGLNIVGPRAAELVDHIVKLDDLLARAQDGPPSFLSSSRGNSSNEFKSPGKRRATPKKV</sequence>
<feature type="compositionally biased region" description="Low complexity" evidence="1">
    <location>
        <begin position="305"/>
        <end position="325"/>
    </location>
</feature>
<proteinExistence type="predicted"/>
<reference evidence="2" key="1">
    <citation type="submission" date="2016-10" db="EMBL/GenBank/DDBJ databases">
        <authorList>
            <person name="Benchimol M."/>
            <person name="Almeida L.G."/>
            <person name="Vasconcelos A.T."/>
            <person name="Perreira-Neves A."/>
            <person name="Rosa I.A."/>
            <person name="Tasca T."/>
            <person name="Bogo M.R."/>
            <person name="de Souza W."/>
        </authorList>
    </citation>
    <scope>NUCLEOTIDE SEQUENCE [LARGE SCALE GENOMIC DNA]</scope>
    <source>
        <strain evidence="2">K</strain>
    </source>
</reference>
<evidence type="ECO:0000313" key="3">
    <source>
        <dbReference type="Proteomes" id="UP000179807"/>
    </source>
</evidence>
<feature type="region of interest" description="Disordered" evidence="1">
    <location>
        <begin position="285"/>
        <end position="332"/>
    </location>
</feature>
<evidence type="ECO:0008006" key="4">
    <source>
        <dbReference type="Google" id="ProtNLM"/>
    </source>
</evidence>
<evidence type="ECO:0000313" key="2">
    <source>
        <dbReference type="EMBL" id="OHT16118.1"/>
    </source>
</evidence>
<keyword evidence="3" id="KW-1185">Reference proteome</keyword>